<feature type="transmembrane region" description="Helical" evidence="1">
    <location>
        <begin position="47"/>
        <end position="67"/>
    </location>
</feature>
<dbReference type="Proteomes" id="UP001057291">
    <property type="component" value="Unassembled WGS sequence"/>
</dbReference>
<keyword evidence="1" id="KW-0812">Transmembrane</keyword>
<keyword evidence="1" id="KW-1133">Transmembrane helix</keyword>
<organism evidence="2 3">
    <name type="scientific">Collibacillus ludicampi</name>
    <dbReference type="NCBI Taxonomy" id="2771369"/>
    <lineage>
        <taxon>Bacteria</taxon>
        <taxon>Bacillati</taxon>
        <taxon>Bacillota</taxon>
        <taxon>Bacilli</taxon>
        <taxon>Bacillales</taxon>
        <taxon>Alicyclobacillaceae</taxon>
        <taxon>Collibacillus</taxon>
    </lineage>
</organism>
<dbReference type="EMBL" id="BOQE01000001">
    <property type="protein sequence ID" value="GIM46156.1"/>
    <property type="molecule type" value="Genomic_DNA"/>
</dbReference>
<dbReference type="AlphaFoldDB" id="A0AAV4LEE5"/>
<protein>
    <recommendedName>
        <fullName evidence="4">DUF3899 domain-containing protein</fullName>
    </recommendedName>
</protein>
<feature type="transmembrane region" description="Helical" evidence="1">
    <location>
        <begin position="12"/>
        <end position="32"/>
    </location>
</feature>
<proteinExistence type="predicted"/>
<keyword evidence="3" id="KW-1185">Reference proteome</keyword>
<evidence type="ECO:0000313" key="2">
    <source>
        <dbReference type="EMBL" id="GIM46156.1"/>
    </source>
</evidence>
<feature type="transmembrane region" description="Helical" evidence="1">
    <location>
        <begin position="120"/>
        <end position="137"/>
    </location>
</feature>
<dbReference type="RefSeq" id="WP_282199293.1">
    <property type="nucleotide sequence ID" value="NZ_BOQE01000001.1"/>
</dbReference>
<gene>
    <name evidence="2" type="ORF">DNHGIG_17050</name>
</gene>
<reference evidence="2" key="1">
    <citation type="journal article" date="2023" name="Int. J. Syst. Evol. Microbiol.">
        <title>Collibacillus ludicampi gen. nov., sp. nov., a new soil bacterium of the family Alicyclobacillaceae.</title>
        <authorList>
            <person name="Jojima T."/>
            <person name="Ioku Y."/>
            <person name="Fukuta Y."/>
            <person name="Shirasaka N."/>
            <person name="Matsumura Y."/>
            <person name="Mori M."/>
        </authorList>
    </citation>
    <scope>NUCLEOTIDE SEQUENCE</scope>
    <source>
        <strain evidence="2">TP075</strain>
    </source>
</reference>
<evidence type="ECO:0008006" key="4">
    <source>
        <dbReference type="Google" id="ProtNLM"/>
    </source>
</evidence>
<comment type="caution">
    <text evidence="2">The sequence shown here is derived from an EMBL/GenBank/DDBJ whole genome shotgun (WGS) entry which is preliminary data.</text>
</comment>
<evidence type="ECO:0000313" key="3">
    <source>
        <dbReference type="Proteomes" id="UP001057291"/>
    </source>
</evidence>
<sequence length="138" mass="15864">MTLAKRADSWKRALLISVGTVLTEIIYVSLRFHPQSRHDFTRHFSDALFQLGLIYMIIGIVYVSRIIGWRRREGLPSIFTFRRPLEMMTSGYEQLEEEQSEELAEKDRQAIAAGNKRDKSFLLSGAILLTISIITAFV</sequence>
<accession>A0AAV4LEE5</accession>
<evidence type="ECO:0000256" key="1">
    <source>
        <dbReference type="SAM" id="Phobius"/>
    </source>
</evidence>
<name>A0AAV4LEE5_9BACL</name>
<keyword evidence="1" id="KW-0472">Membrane</keyword>